<dbReference type="GO" id="GO:0005886">
    <property type="term" value="C:plasma membrane"/>
    <property type="evidence" value="ECO:0007669"/>
    <property type="project" value="UniProtKB-SubCell"/>
</dbReference>
<evidence type="ECO:0000256" key="4">
    <source>
        <dbReference type="ARBA" id="ARBA00022475"/>
    </source>
</evidence>
<evidence type="ECO:0000313" key="11">
    <source>
        <dbReference type="EMBL" id="SIR87292.1"/>
    </source>
</evidence>
<dbReference type="RefSeq" id="WP_076477710.1">
    <property type="nucleotide sequence ID" value="NZ_FTNT01000003.1"/>
</dbReference>
<dbReference type="STRING" id="1344003.SAMN05445060_1298"/>
<reference evidence="11 12" key="1">
    <citation type="submission" date="2017-01" db="EMBL/GenBank/DDBJ databases">
        <authorList>
            <person name="Mah S.A."/>
            <person name="Swanson W.J."/>
            <person name="Moy G.W."/>
            <person name="Vacquier V.D."/>
        </authorList>
    </citation>
    <scope>NUCLEOTIDE SEQUENCE [LARGE SCALE GENOMIC DNA]</scope>
    <source>
        <strain evidence="11 12">CPCC 203464</strain>
    </source>
</reference>
<dbReference type="InterPro" id="IPR003849">
    <property type="entry name" value="Preprotein_translocase_YajC"/>
</dbReference>
<evidence type="ECO:0000256" key="8">
    <source>
        <dbReference type="ARBA" id="ARBA00023010"/>
    </source>
</evidence>
<evidence type="ECO:0000256" key="6">
    <source>
        <dbReference type="ARBA" id="ARBA00022927"/>
    </source>
</evidence>
<evidence type="ECO:0000256" key="3">
    <source>
        <dbReference type="ARBA" id="ARBA00022448"/>
    </source>
</evidence>
<evidence type="ECO:0000256" key="9">
    <source>
        <dbReference type="ARBA" id="ARBA00023136"/>
    </source>
</evidence>
<dbReference type="PANTHER" id="PTHR33909">
    <property type="entry name" value="SEC TRANSLOCON ACCESSORY COMPLEX SUBUNIT YAJC"/>
    <property type="match status" value="1"/>
</dbReference>
<evidence type="ECO:0000256" key="7">
    <source>
        <dbReference type="ARBA" id="ARBA00022989"/>
    </source>
</evidence>
<evidence type="ECO:0000256" key="1">
    <source>
        <dbReference type="ARBA" id="ARBA00004162"/>
    </source>
</evidence>
<dbReference type="SMART" id="SM01323">
    <property type="entry name" value="YajC"/>
    <property type="match status" value="1"/>
</dbReference>
<keyword evidence="4" id="KW-1003">Cell membrane</keyword>
<dbReference type="AlphaFoldDB" id="A0A1N7EGL2"/>
<dbReference type="OrthoDB" id="2200301at2"/>
<name>A0A1N7EGL2_9NOCA</name>
<keyword evidence="7" id="KW-1133">Transmembrane helix</keyword>
<keyword evidence="5" id="KW-0812">Transmembrane</keyword>
<keyword evidence="6" id="KW-0653">Protein transport</keyword>
<dbReference type="NCBIfam" id="TIGR00739">
    <property type="entry name" value="yajC"/>
    <property type="match status" value="1"/>
</dbReference>
<organism evidence="11 12">
    <name type="scientific">Williamsia sterculiae</name>
    <dbReference type="NCBI Taxonomy" id="1344003"/>
    <lineage>
        <taxon>Bacteria</taxon>
        <taxon>Bacillati</taxon>
        <taxon>Actinomycetota</taxon>
        <taxon>Actinomycetes</taxon>
        <taxon>Mycobacteriales</taxon>
        <taxon>Nocardiaceae</taxon>
        <taxon>Williamsia</taxon>
    </lineage>
</organism>
<comment type="subcellular location">
    <subcellularLocation>
        <location evidence="1">Cell membrane</location>
        <topology evidence="1">Single-pass membrane protein</topology>
    </subcellularLocation>
</comment>
<evidence type="ECO:0000313" key="12">
    <source>
        <dbReference type="Proteomes" id="UP000186218"/>
    </source>
</evidence>
<keyword evidence="12" id="KW-1185">Reference proteome</keyword>
<dbReference type="Proteomes" id="UP000186218">
    <property type="component" value="Unassembled WGS sequence"/>
</dbReference>
<gene>
    <name evidence="11" type="ORF">SAMN05445060_1298</name>
</gene>
<dbReference type="PANTHER" id="PTHR33909:SF1">
    <property type="entry name" value="SEC TRANSLOCON ACCESSORY COMPLEX SUBUNIT YAJC"/>
    <property type="match status" value="1"/>
</dbReference>
<feature type="region of interest" description="Disordered" evidence="10">
    <location>
        <begin position="89"/>
        <end position="145"/>
    </location>
</feature>
<evidence type="ECO:0000256" key="5">
    <source>
        <dbReference type="ARBA" id="ARBA00022692"/>
    </source>
</evidence>
<accession>A0A1N7EGL2</accession>
<dbReference type="EMBL" id="FTNT01000003">
    <property type="protein sequence ID" value="SIR87292.1"/>
    <property type="molecule type" value="Genomic_DNA"/>
</dbReference>
<sequence length="145" mass="15547">MEAILPILLVFVVGFMFLSVRRQKKAQAQVQEMQDALQPGARVQTTAGLYATVVGVDDGVVDLELAPGIVTRWNRLAIREVVHDEDLAGSFPGAPVHTTSIDDDVAHAESVDPDLADPSSHEVIDGQGNGVSNDSVSFDKRPDTN</sequence>
<evidence type="ECO:0000256" key="10">
    <source>
        <dbReference type="SAM" id="MobiDB-lite"/>
    </source>
</evidence>
<evidence type="ECO:0000256" key="2">
    <source>
        <dbReference type="ARBA" id="ARBA00006742"/>
    </source>
</evidence>
<proteinExistence type="inferred from homology"/>
<keyword evidence="3" id="KW-0813">Transport</keyword>
<keyword evidence="9" id="KW-0472">Membrane</keyword>
<dbReference type="Pfam" id="PF02699">
    <property type="entry name" value="YajC"/>
    <property type="match status" value="1"/>
</dbReference>
<keyword evidence="8" id="KW-0811">Translocation</keyword>
<comment type="similarity">
    <text evidence="2">Belongs to the YajC family.</text>
</comment>
<protein>
    <submittedName>
        <fullName evidence="11">Preprotein translocase subunit YajC</fullName>
    </submittedName>
</protein>
<dbReference type="GO" id="GO:0015031">
    <property type="term" value="P:protein transport"/>
    <property type="evidence" value="ECO:0007669"/>
    <property type="project" value="UniProtKB-KW"/>
</dbReference>